<reference evidence="2 3" key="1">
    <citation type="submission" date="2015-03" db="EMBL/GenBank/DDBJ databases">
        <authorList>
            <person name="Murphy D."/>
        </authorList>
    </citation>
    <scope>NUCLEOTIDE SEQUENCE [LARGE SCALE GENOMIC DNA]</scope>
    <source>
        <strain evidence="2 3">KMM 520</strain>
    </source>
</reference>
<organism evidence="2">
    <name type="scientific">Pseudoalteromonas translucida KMM 520</name>
    <dbReference type="NCBI Taxonomy" id="1315283"/>
    <lineage>
        <taxon>Bacteria</taxon>
        <taxon>Pseudomonadati</taxon>
        <taxon>Pseudomonadota</taxon>
        <taxon>Gammaproteobacteria</taxon>
        <taxon>Alteromonadales</taxon>
        <taxon>Pseudoalteromonadaceae</taxon>
        <taxon>Pseudoalteromonas</taxon>
    </lineage>
</organism>
<sequence>MKTNTKVGFYGRFFMFLIIGMLTATTLMTFDLITFYFFKYLIFIIKGANS</sequence>
<dbReference type="KEGG" id="ptn:PTRA_a2014"/>
<evidence type="ECO:0000256" key="1">
    <source>
        <dbReference type="SAM" id="Phobius"/>
    </source>
</evidence>
<keyword evidence="1" id="KW-0812">Transmembrane</keyword>
<evidence type="ECO:0000313" key="3">
    <source>
        <dbReference type="Proteomes" id="UP000065261"/>
    </source>
</evidence>
<evidence type="ECO:0000313" key="2">
    <source>
        <dbReference type="EMBL" id="ALS33146.1"/>
    </source>
</evidence>
<name>A0A0U2WIP9_9GAMM</name>
<protein>
    <submittedName>
        <fullName evidence="2">Uncharacterized protein</fullName>
    </submittedName>
</protein>
<keyword evidence="1" id="KW-0472">Membrane</keyword>
<feature type="transmembrane region" description="Helical" evidence="1">
    <location>
        <begin position="13"/>
        <end position="38"/>
    </location>
</feature>
<dbReference type="AlphaFoldDB" id="A0A0U2WIP9"/>
<dbReference type="PATRIC" id="fig|1315283.4.peg.1738"/>
<accession>A0A0U2WIP9</accession>
<dbReference type="EMBL" id="CP011034">
    <property type="protein sequence ID" value="ALS33146.1"/>
    <property type="molecule type" value="Genomic_DNA"/>
</dbReference>
<dbReference type="Proteomes" id="UP000065261">
    <property type="component" value="Chromosome I"/>
</dbReference>
<proteinExistence type="predicted"/>
<gene>
    <name evidence="2" type="ORF">PTRA_a2014</name>
</gene>
<keyword evidence="1" id="KW-1133">Transmembrane helix</keyword>